<keyword evidence="1" id="KW-0677">Repeat</keyword>
<dbReference type="PANTHER" id="PTHR24171:SF8">
    <property type="entry name" value="BRCA1-ASSOCIATED RING DOMAIN PROTEIN 1"/>
    <property type="match status" value="1"/>
</dbReference>
<dbReference type="Pfam" id="PF00023">
    <property type="entry name" value="Ank"/>
    <property type="match status" value="1"/>
</dbReference>
<dbReference type="PRINTS" id="PR01415">
    <property type="entry name" value="ANKYRIN"/>
</dbReference>
<evidence type="ECO:0000256" key="2">
    <source>
        <dbReference type="ARBA" id="ARBA00023043"/>
    </source>
</evidence>
<feature type="non-terminal residue" evidence="4">
    <location>
        <position position="1"/>
    </location>
</feature>
<dbReference type="PROSITE" id="PS50297">
    <property type="entry name" value="ANK_REP_REGION"/>
    <property type="match status" value="3"/>
</dbReference>
<dbReference type="Gene3D" id="1.25.40.20">
    <property type="entry name" value="Ankyrin repeat-containing domain"/>
    <property type="match status" value="2"/>
</dbReference>
<dbReference type="InterPro" id="IPR002110">
    <property type="entry name" value="Ankyrin_rpt"/>
</dbReference>
<evidence type="ECO:0000256" key="3">
    <source>
        <dbReference type="PROSITE-ProRule" id="PRU00023"/>
    </source>
</evidence>
<dbReference type="GO" id="GO:0031436">
    <property type="term" value="C:BRCA1-BARD1 complex"/>
    <property type="evidence" value="ECO:0007669"/>
    <property type="project" value="TreeGrafter"/>
</dbReference>
<evidence type="ECO:0000256" key="1">
    <source>
        <dbReference type="ARBA" id="ARBA00022737"/>
    </source>
</evidence>
<dbReference type="SUPFAM" id="SSF48403">
    <property type="entry name" value="Ankyrin repeat"/>
    <property type="match status" value="1"/>
</dbReference>
<dbReference type="Pfam" id="PF12796">
    <property type="entry name" value="Ank_2"/>
    <property type="match status" value="1"/>
</dbReference>
<dbReference type="SMART" id="SM00248">
    <property type="entry name" value="ANK"/>
    <property type="match status" value="3"/>
</dbReference>
<dbReference type="AlphaFoldDB" id="A0A0K8TTR9"/>
<dbReference type="PROSITE" id="PS50088">
    <property type="entry name" value="ANK_REPEAT"/>
    <property type="match status" value="3"/>
</dbReference>
<accession>A0A0K8TTR9</accession>
<dbReference type="PANTHER" id="PTHR24171">
    <property type="entry name" value="ANKYRIN REPEAT DOMAIN-CONTAINING PROTEIN 39-RELATED"/>
    <property type="match status" value="1"/>
</dbReference>
<organism evidence="4">
    <name type="scientific">Tabanus bromius</name>
    <name type="common">Band-eyed brown horse fly</name>
    <dbReference type="NCBI Taxonomy" id="304241"/>
    <lineage>
        <taxon>Eukaryota</taxon>
        <taxon>Metazoa</taxon>
        <taxon>Ecdysozoa</taxon>
        <taxon>Arthropoda</taxon>
        <taxon>Hexapoda</taxon>
        <taxon>Insecta</taxon>
        <taxon>Pterygota</taxon>
        <taxon>Neoptera</taxon>
        <taxon>Endopterygota</taxon>
        <taxon>Diptera</taxon>
        <taxon>Brachycera</taxon>
        <taxon>Tabanomorpha</taxon>
        <taxon>Tabanoidea</taxon>
        <taxon>Tabanidae</taxon>
        <taxon>Tabanus</taxon>
    </lineage>
</organism>
<keyword evidence="2 3" id="KW-0040">ANK repeat</keyword>
<evidence type="ECO:0000313" key="4">
    <source>
        <dbReference type="EMBL" id="JAI17543.1"/>
    </source>
</evidence>
<dbReference type="GO" id="GO:0004842">
    <property type="term" value="F:ubiquitin-protein transferase activity"/>
    <property type="evidence" value="ECO:0007669"/>
    <property type="project" value="TreeGrafter"/>
</dbReference>
<dbReference type="InterPro" id="IPR036770">
    <property type="entry name" value="Ankyrin_rpt-contain_sf"/>
</dbReference>
<feature type="repeat" description="ANK" evidence="3">
    <location>
        <begin position="118"/>
        <end position="150"/>
    </location>
</feature>
<dbReference type="EMBL" id="GDAI01000060">
    <property type="protein sequence ID" value="JAI17543.1"/>
    <property type="molecule type" value="mRNA"/>
</dbReference>
<feature type="repeat" description="ANK" evidence="3">
    <location>
        <begin position="85"/>
        <end position="117"/>
    </location>
</feature>
<sequence length="176" mass="19398">DSCDCKPVNESVTQSLSELDFERGIWNAVLSNEVSRVRDFVHKGHANDRDNSGYTALHYAARSGNEEICRILINGNCDVNAKTNGGATPLLRAAMMGHINIVKLLLQSNAQPDIQDQDGQTALHRSAAKGHMNVCEELLKHTADLKFIKDNKGRTPYDLSPDNTSLKKLLAIDNEN</sequence>
<protein>
    <submittedName>
        <fullName evidence="4">Putative ankyrin</fullName>
    </submittedName>
</protein>
<reference evidence="4" key="1">
    <citation type="journal article" date="2015" name="Insect Biochem. Mol. Biol.">
        <title>An insight into the sialome of the horse fly, Tabanus bromius.</title>
        <authorList>
            <person name="Ribeiro J.M."/>
            <person name="Kazimirova M."/>
            <person name="Takac P."/>
            <person name="Andersen J.F."/>
            <person name="Francischetti I.M."/>
        </authorList>
    </citation>
    <scope>NUCLEOTIDE SEQUENCE</scope>
</reference>
<dbReference type="GO" id="GO:0070531">
    <property type="term" value="C:BRCA1-A complex"/>
    <property type="evidence" value="ECO:0007669"/>
    <property type="project" value="TreeGrafter"/>
</dbReference>
<feature type="repeat" description="ANK" evidence="3">
    <location>
        <begin position="52"/>
        <end position="84"/>
    </location>
</feature>
<dbReference type="GO" id="GO:0085020">
    <property type="term" value="P:protein K6-linked ubiquitination"/>
    <property type="evidence" value="ECO:0007669"/>
    <property type="project" value="TreeGrafter"/>
</dbReference>
<proteinExistence type="evidence at transcript level"/>
<name>A0A0K8TTR9_TABBR</name>